<keyword evidence="2" id="KW-1185">Reference proteome</keyword>
<organism evidence="1 2">
    <name type="scientific">Geobacter argillaceus</name>
    <dbReference type="NCBI Taxonomy" id="345631"/>
    <lineage>
        <taxon>Bacteria</taxon>
        <taxon>Pseudomonadati</taxon>
        <taxon>Thermodesulfobacteriota</taxon>
        <taxon>Desulfuromonadia</taxon>
        <taxon>Geobacterales</taxon>
        <taxon>Geobacteraceae</taxon>
        <taxon>Geobacter</taxon>
    </lineage>
</organism>
<evidence type="ECO:0000313" key="1">
    <source>
        <dbReference type="EMBL" id="TWJ17618.1"/>
    </source>
</evidence>
<proteinExistence type="predicted"/>
<accession>A0A562VIF4</accession>
<dbReference type="AlphaFoldDB" id="A0A562VIF4"/>
<comment type="caution">
    <text evidence="1">The sequence shown here is derived from an EMBL/GenBank/DDBJ whole genome shotgun (WGS) entry which is preliminary data.</text>
</comment>
<evidence type="ECO:0000313" key="2">
    <source>
        <dbReference type="Proteomes" id="UP000319449"/>
    </source>
</evidence>
<name>A0A562VIF4_9BACT</name>
<dbReference type="EMBL" id="VLLN01000020">
    <property type="protein sequence ID" value="TWJ17618.1"/>
    <property type="molecule type" value="Genomic_DNA"/>
</dbReference>
<gene>
    <name evidence="1" type="ORF">JN12_03013</name>
</gene>
<protein>
    <recommendedName>
        <fullName evidence="3">Transcriptional coactivator p15 (PC4) C-terminal domain-containing protein</fullName>
    </recommendedName>
</protein>
<dbReference type="Proteomes" id="UP000319449">
    <property type="component" value="Unassembled WGS sequence"/>
</dbReference>
<evidence type="ECO:0008006" key="3">
    <source>
        <dbReference type="Google" id="ProtNLM"/>
    </source>
</evidence>
<reference evidence="1 2" key="1">
    <citation type="submission" date="2019-07" db="EMBL/GenBank/DDBJ databases">
        <title>Genomic Encyclopedia of Archaeal and Bacterial Type Strains, Phase II (KMG-II): from individual species to whole genera.</title>
        <authorList>
            <person name="Goeker M."/>
        </authorList>
    </citation>
    <scope>NUCLEOTIDE SEQUENCE [LARGE SCALE GENOMIC DNA]</scope>
    <source>
        <strain evidence="1 2">ATCC BAA-1139</strain>
    </source>
</reference>
<sequence>MAVIKKFFIKQVGTLRIHSDVVADLSYDQNLFQIRTYKAGDDSRSENTKQNLQLTREGANELIKHLQDFLEIK</sequence>